<feature type="region of interest" description="Disordered" evidence="1">
    <location>
        <begin position="1"/>
        <end position="28"/>
    </location>
</feature>
<keyword evidence="3" id="KW-1185">Reference proteome</keyword>
<evidence type="ECO:0000313" key="2">
    <source>
        <dbReference type="EMBL" id="NYD72043.1"/>
    </source>
</evidence>
<reference evidence="2 3" key="1">
    <citation type="submission" date="2020-07" db="EMBL/GenBank/DDBJ databases">
        <title>Sequencing the genomes of 1000 actinobacteria strains.</title>
        <authorList>
            <person name="Klenk H.-P."/>
        </authorList>
    </citation>
    <scope>NUCLEOTIDE SEQUENCE [LARGE SCALE GENOMIC DNA]</scope>
    <source>
        <strain evidence="2 3">DSM 26474</strain>
    </source>
</reference>
<proteinExistence type="predicted"/>
<dbReference type="EMBL" id="JACCBM010000001">
    <property type="protein sequence ID" value="NYD72043.1"/>
    <property type="molecule type" value="Genomic_DNA"/>
</dbReference>
<gene>
    <name evidence="2" type="ORF">BJ984_003201</name>
</gene>
<dbReference type="Proteomes" id="UP000549913">
    <property type="component" value="Unassembled WGS sequence"/>
</dbReference>
<evidence type="ECO:0000256" key="1">
    <source>
        <dbReference type="SAM" id="MobiDB-lite"/>
    </source>
</evidence>
<feature type="compositionally biased region" description="Low complexity" evidence="1">
    <location>
        <begin position="1"/>
        <end position="20"/>
    </location>
</feature>
<accession>A0A852STI4</accession>
<name>A0A852STI4_9MICO</name>
<protein>
    <submittedName>
        <fullName evidence="2">Putative repeat protein (TIGR03843 family)</fullName>
    </submittedName>
</protein>
<evidence type="ECO:0000313" key="3">
    <source>
        <dbReference type="Proteomes" id="UP000549913"/>
    </source>
</evidence>
<dbReference type="InterPro" id="IPR022292">
    <property type="entry name" value="CHP03843"/>
</dbReference>
<organism evidence="2 3">
    <name type="scientific">Herbiconiux flava</name>
    <dbReference type="NCBI Taxonomy" id="881268"/>
    <lineage>
        <taxon>Bacteria</taxon>
        <taxon>Bacillati</taxon>
        <taxon>Actinomycetota</taxon>
        <taxon>Actinomycetes</taxon>
        <taxon>Micrococcales</taxon>
        <taxon>Microbacteriaceae</taxon>
        <taxon>Herbiconiux</taxon>
    </lineage>
</organism>
<sequence>MPSQPAPDDAPVGAPAGPADSSLAGPPDDSLELELIGRITTASNATFLARLGDVEIVYKPVSGEKPLWDFPDGTLADREAAAFIVSEVLGGGVVPRTWLRDGPLGPGMVQLWQTVDPEQDAVDLVAANAVPATGWRRVFDGHDDEDRPVALIHEDTPALRRMAVFDVIANNADRKGGHVLPLANGHRHGVDHGLTFHAEHKLRTVLWGWIDEPLSGDELAGVERVLAALTDGGLVDTLSPLLTDDEIVALADRCERLLGEARFPAPDGYMPAVPWPIF</sequence>
<dbReference type="AlphaFoldDB" id="A0A852STI4"/>
<dbReference type="NCBIfam" id="TIGR03843">
    <property type="entry name" value="SCO1664 family protein"/>
    <property type="match status" value="1"/>
</dbReference>
<comment type="caution">
    <text evidence="2">The sequence shown here is derived from an EMBL/GenBank/DDBJ whole genome shotgun (WGS) entry which is preliminary data.</text>
</comment>